<reference evidence="2" key="1">
    <citation type="submission" date="2020-02" db="EMBL/GenBank/DDBJ databases">
        <authorList>
            <person name="Meier V. D."/>
        </authorList>
    </citation>
    <scope>NUCLEOTIDE SEQUENCE</scope>
    <source>
        <strain evidence="2">AVDCRST_MAG15</strain>
    </source>
</reference>
<evidence type="ECO:0000313" key="2">
    <source>
        <dbReference type="EMBL" id="CAA9408042.1"/>
    </source>
</evidence>
<feature type="non-terminal residue" evidence="2">
    <location>
        <position position="1"/>
    </location>
</feature>
<evidence type="ECO:0000256" key="1">
    <source>
        <dbReference type="SAM" id="MobiDB-lite"/>
    </source>
</evidence>
<feature type="compositionally biased region" description="Basic and acidic residues" evidence="1">
    <location>
        <begin position="59"/>
        <end position="78"/>
    </location>
</feature>
<sequence>EARQRHLGPGPRRHQGPDPRKRHRRRESQPARPAQGRERGHRLPGRGDHEPVPRPGGPQEEHRQRQPCDDRARLRRGDGGMALQGRAQGPLPEARARGSGQGHRHSSRKAPQGGDEQGRGRGPQGPHQPPRRPDREHRHSRTRCGL</sequence>
<accession>A0A6J4PDQ3</accession>
<protein>
    <submittedName>
        <fullName evidence="2">Uncharacterized protein</fullName>
    </submittedName>
</protein>
<name>A0A6J4PDQ3_9RHOB</name>
<feature type="region of interest" description="Disordered" evidence="1">
    <location>
        <begin position="1"/>
        <end position="146"/>
    </location>
</feature>
<dbReference type="AlphaFoldDB" id="A0A6J4PDQ3"/>
<gene>
    <name evidence="2" type="ORF">AVDCRST_MAG15-1434</name>
</gene>
<organism evidence="2">
    <name type="scientific">uncultured Rubellimicrobium sp</name>
    <dbReference type="NCBI Taxonomy" id="543078"/>
    <lineage>
        <taxon>Bacteria</taxon>
        <taxon>Pseudomonadati</taxon>
        <taxon>Pseudomonadota</taxon>
        <taxon>Alphaproteobacteria</taxon>
        <taxon>Rhodobacterales</taxon>
        <taxon>Roseobacteraceae</taxon>
        <taxon>Rubellimicrobium</taxon>
        <taxon>environmental samples</taxon>
    </lineage>
</organism>
<dbReference type="EMBL" id="CADCUU010000202">
    <property type="protein sequence ID" value="CAA9408042.1"/>
    <property type="molecule type" value="Genomic_DNA"/>
</dbReference>
<feature type="non-terminal residue" evidence="2">
    <location>
        <position position="146"/>
    </location>
</feature>
<proteinExistence type="predicted"/>